<feature type="compositionally biased region" description="Basic and acidic residues" evidence="5">
    <location>
        <begin position="280"/>
        <end position="296"/>
    </location>
</feature>
<evidence type="ECO:0000256" key="3">
    <source>
        <dbReference type="ARBA" id="ARBA00023034"/>
    </source>
</evidence>
<dbReference type="PANTHER" id="PTHR12893">
    <property type="entry name" value="GOLGI REASSEMBLY STACKING PROTEIN GRASP"/>
    <property type="match status" value="1"/>
</dbReference>
<keyword evidence="3" id="KW-0333">Golgi apparatus</keyword>
<feature type="compositionally biased region" description="Pro residues" evidence="5">
    <location>
        <begin position="246"/>
        <end position="257"/>
    </location>
</feature>
<feature type="region of interest" description="Disordered" evidence="5">
    <location>
        <begin position="188"/>
        <end position="325"/>
    </location>
</feature>
<dbReference type="Gene3D" id="2.30.42.10">
    <property type="match status" value="1"/>
</dbReference>
<dbReference type="Pfam" id="PF04495">
    <property type="entry name" value="GRASP55_65"/>
    <property type="match status" value="1"/>
</dbReference>
<comment type="subcellular location">
    <subcellularLocation>
        <location evidence="1">Golgi apparatus membrane</location>
    </subcellularLocation>
</comment>
<dbReference type="AlphaFoldDB" id="A0A364N3X4"/>
<evidence type="ECO:0000256" key="5">
    <source>
        <dbReference type="SAM" id="MobiDB-lite"/>
    </source>
</evidence>
<dbReference type="GO" id="GO:0000139">
    <property type="term" value="C:Golgi membrane"/>
    <property type="evidence" value="ECO:0007669"/>
    <property type="project" value="UniProtKB-SubCell"/>
</dbReference>
<dbReference type="InterPro" id="IPR007583">
    <property type="entry name" value="GRASP55_65"/>
</dbReference>
<dbReference type="PROSITE" id="PS51865">
    <property type="entry name" value="PDZ_GRASP"/>
    <property type="match status" value="1"/>
</dbReference>
<dbReference type="EMBL" id="QGDH01000064">
    <property type="protein sequence ID" value="RAR10592.1"/>
    <property type="molecule type" value="Genomic_DNA"/>
</dbReference>
<feature type="compositionally biased region" description="Polar residues" evidence="5">
    <location>
        <begin position="201"/>
        <end position="212"/>
    </location>
</feature>
<keyword evidence="6" id="KW-0812">Transmembrane</keyword>
<dbReference type="InterPro" id="IPR024958">
    <property type="entry name" value="GRASP_PDZ"/>
</dbReference>
<keyword evidence="6" id="KW-1133">Transmembrane helix</keyword>
<organism evidence="8 9">
    <name type="scientific">Stemphylium lycopersici</name>
    <name type="common">Tomato gray leaf spot disease fungus</name>
    <name type="synonym">Thyrospora lycopersici</name>
    <dbReference type="NCBI Taxonomy" id="183478"/>
    <lineage>
        <taxon>Eukaryota</taxon>
        <taxon>Fungi</taxon>
        <taxon>Dikarya</taxon>
        <taxon>Ascomycota</taxon>
        <taxon>Pezizomycotina</taxon>
        <taxon>Dothideomycetes</taxon>
        <taxon>Pleosporomycetidae</taxon>
        <taxon>Pleosporales</taxon>
        <taxon>Pleosporineae</taxon>
        <taxon>Pleosporaceae</taxon>
        <taxon>Stemphylium</taxon>
    </lineage>
</organism>
<protein>
    <submittedName>
        <fullName evidence="8">Golgi reassembly stacking protein</fullName>
    </submittedName>
</protein>
<dbReference type="SUPFAM" id="SSF50156">
    <property type="entry name" value="PDZ domain-like"/>
    <property type="match status" value="1"/>
</dbReference>
<comment type="caution">
    <text evidence="8">The sequence shown here is derived from an EMBL/GenBank/DDBJ whole genome shotgun (WGS) entry which is preliminary data.</text>
</comment>
<evidence type="ECO:0000313" key="8">
    <source>
        <dbReference type="EMBL" id="RAR10592.1"/>
    </source>
</evidence>
<dbReference type="PANTHER" id="PTHR12893:SF0">
    <property type="entry name" value="GRASP65"/>
    <property type="match status" value="1"/>
</dbReference>
<feature type="compositionally biased region" description="Polar residues" evidence="5">
    <location>
        <begin position="490"/>
        <end position="500"/>
    </location>
</feature>
<sequence length="509" mass="54118">MSMFGALNRFISRLDAAPLNEDPSQQHQSSTNGAYGFQVLRNANLEVPLEPWFDFIIGINGRTIKIREVYIQIPADEPTLGISLQWSPLSIAEDVWHILDVAPNSPADAAGLLPYGDYVIGSPEGLVRGESGLGELVEDFLNRPLRLYVYNHEYNVTRPVTITPTRSWGGEGALGCVLGFGALHRIPAGLDEPPPAPGETFFSTGDASGTTSFDEKRPLTSSMDVPAQPGAPTELFVPANMALPSKSPPPPQSAAPPPKKKGRAHHVASPIGGSGGGLDDYFKEGEQKSLEQDYAPKKGSSVPPPPKSGGPPRGGPPKSGSASRTGTPMRFTCYVTVIIIVVVIFLLLSLQSSASKSNSSLNRLNRFCFFSSTLSLLALLPCVMKESTRSCTSGRLDAVALAVFPSLRPLIRSKEDTWGEVGDWSGEDSGDEEAEKEVLSFVVSVRKMGMLRFGVWSRVVVGGCVGAGVKSLTRTPVQRAAAAAAAAPAQQHQFGRTSGGQAHPPQAHA</sequence>
<evidence type="ECO:0000259" key="7">
    <source>
        <dbReference type="PROSITE" id="PS51865"/>
    </source>
</evidence>
<dbReference type="GO" id="GO:0007030">
    <property type="term" value="P:Golgi organization"/>
    <property type="evidence" value="ECO:0007669"/>
    <property type="project" value="TreeGrafter"/>
</dbReference>
<evidence type="ECO:0000256" key="2">
    <source>
        <dbReference type="ARBA" id="ARBA00022737"/>
    </source>
</evidence>
<keyword evidence="2" id="KW-0677">Repeat</keyword>
<dbReference type="STRING" id="183478.A0A364N3X4"/>
<name>A0A364N3X4_STELY</name>
<evidence type="ECO:0000256" key="1">
    <source>
        <dbReference type="ARBA" id="ARBA00004394"/>
    </source>
</evidence>
<feature type="compositionally biased region" description="Pro residues" evidence="5">
    <location>
        <begin position="302"/>
        <end position="315"/>
    </location>
</feature>
<gene>
    <name evidence="8" type="ORF">DDE83_004989</name>
</gene>
<evidence type="ECO:0000313" key="9">
    <source>
        <dbReference type="Proteomes" id="UP000249619"/>
    </source>
</evidence>
<evidence type="ECO:0000256" key="4">
    <source>
        <dbReference type="ARBA" id="ARBA00023136"/>
    </source>
</evidence>
<reference evidence="9" key="1">
    <citation type="submission" date="2018-05" db="EMBL/GenBank/DDBJ databases">
        <title>Draft genome sequence of Stemphylium lycopersici strain CIDEFI 213.</title>
        <authorList>
            <person name="Medina R."/>
            <person name="Franco M.E.E."/>
            <person name="Lucentini C.G."/>
            <person name="Saparrat M.C.N."/>
            <person name="Balatti P.A."/>
        </authorList>
    </citation>
    <scope>NUCLEOTIDE SEQUENCE [LARGE SCALE GENOMIC DNA]</scope>
    <source>
        <strain evidence="9">CIDEFI 213</strain>
    </source>
</reference>
<feature type="region of interest" description="Disordered" evidence="5">
    <location>
        <begin position="488"/>
        <end position="509"/>
    </location>
</feature>
<proteinExistence type="predicted"/>
<keyword evidence="4 6" id="KW-0472">Membrane</keyword>
<evidence type="ECO:0000256" key="6">
    <source>
        <dbReference type="SAM" id="Phobius"/>
    </source>
</evidence>
<keyword evidence="9" id="KW-1185">Reference proteome</keyword>
<dbReference type="Proteomes" id="UP000249619">
    <property type="component" value="Unassembled WGS sequence"/>
</dbReference>
<feature type="transmembrane region" description="Helical" evidence="6">
    <location>
        <begin position="331"/>
        <end position="352"/>
    </location>
</feature>
<feature type="domain" description="PDZ GRASP-type" evidence="7">
    <location>
        <begin position="94"/>
        <end position="183"/>
    </location>
</feature>
<dbReference type="InterPro" id="IPR036034">
    <property type="entry name" value="PDZ_sf"/>
</dbReference>
<accession>A0A364N3X4</accession>
<dbReference type="FunFam" id="2.30.42.10:FF:000026">
    <property type="entry name" value="Golgi reassembly stacking protein 2"/>
    <property type="match status" value="1"/>
</dbReference>